<evidence type="ECO:0000256" key="2">
    <source>
        <dbReference type="ARBA" id="ARBA00023125"/>
    </source>
</evidence>
<dbReference type="GO" id="GO:0003700">
    <property type="term" value="F:DNA-binding transcription factor activity"/>
    <property type="evidence" value="ECO:0007669"/>
    <property type="project" value="InterPro"/>
</dbReference>
<feature type="domain" description="HTH araC/xylS-type" evidence="4">
    <location>
        <begin position="169"/>
        <end position="266"/>
    </location>
</feature>
<name>A0A172YJ39_9GAMM</name>
<dbReference type="PANTHER" id="PTHR46796:SF2">
    <property type="entry name" value="TRANSCRIPTIONAL REGULATORY PROTEIN"/>
    <property type="match status" value="1"/>
</dbReference>
<dbReference type="PANTHER" id="PTHR46796">
    <property type="entry name" value="HTH-TYPE TRANSCRIPTIONAL ACTIVATOR RHAS-RELATED"/>
    <property type="match status" value="1"/>
</dbReference>
<reference evidence="5 6" key="1">
    <citation type="submission" date="2016-04" db="EMBL/GenBank/DDBJ databases">
        <title>Complete Genome Sequence of Halotalea alkalilenta IHB B 13600.</title>
        <authorList>
            <person name="Swarnkar M.K."/>
            <person name="Sharma A."/>
            <person name="Kaushal K."/>
            <person name="Soni R."/>
            <person name="Rana S."/>
            <person name="Singh A.K."/>
            <person name="Gulati A."/>
        </authorList>
    </citation>
    <scope>NUCLEOTIDE SEQUENCE [LARGE SCALE GENOMIC DNA]</scope>
    <source>
        <strain evidence="5 6">IHB B 13600</strain>
    </source>
</reference>
<dbReference type="Gene3D" id="1.10.10.60">
    <property type="entry name" value="Homeodomain-like"/>
    <property type="match status" value="1"/>
</dbReference>
<dbReference type="SMART" id="SM00342">
    <property type="entry name" value="HTH_ARAC"/>
    <property type="match status" value="1"/>
</dbReference>
<keyword evidence="1" id="KW-0805">Transcription regulation</keyword>
<evidence type="ECO:0000256" key="1">
    <source>
        <dbReference type="ARBA" id="ARBA00023015"/>
    </source>
</evidence>
<gene>
    <name evidence="5" type="ORF">A5892_18735</name>
</gene>
<dbReference type="InterPro" id="IPR018060">
    <property type="entry name" value="HTH_AraC"/>
</dbReference>
<evidence type="ECO:0000313" key="6">
    <source>
        <dbReference type="Proteomes" id="UP000077875"/>
    </source>
</evidence>
<dbReference type="InterPro" id="IPR009057">
    <property type="entry name" value="Homeodomain-like_sf"/>
</dbReference>
<dbReference type="PROSITE" id="PS01124">
    <property type="entry name" value="HTH_ARAC_FAMILY_2"/>
    <property type="match status" value="1"/>
</dbReference>
<dbReference type="SUPFAM" id="SSF51215">
    <property type="entry name" value="Regulatory protein AraC"/>
    <property type="match status" value="1"/>
</dbReference>
<dbReference type="Pfam" id="PF12833">
    <property type="entry name" value="HTH_18"/>
    <property type="match status" value="1"/>
</dbReference>
<dbReference type="AlphaFoldDB" id="A0A172YJ39"/>
<dbReference type="InterPro" id="IPR037923">
    <property type="entry name" value="HTH-like"/>
</dbReference>
<dbReference type="InterPro" id="IPR050204">
    <property type="entry name" value="AraC_XylS_family_regulators"/>
</dbReference>
<dbReference type="EMBL" id="CP015243">
    <property type="protein sequence ID" value="ANF59241.1"/>
    <property type="molecule type" value="Genomic_DNA"/>
</dbReference>
<dbReference type="InterPro" id="IPR003313">
    <property type="entry name" value="AraC-bd"/>
</dbReference>
<protein>
    <submittedName>
        <fullName evidence="5">AraC family transcriptional regulator</fullName>
    </submittedName>
</protein>
<keyword evidence="6" id="KW-1185">Reference proteome</keyword>
<proteinExistence type="predicted"/>
<keyword evidence="3" id="KW-0804">Transcription</keyword>
<evidence type="ECO:0000256" key="3">
    <source>
        <dbReference type="ARBA" id="ARBA00023163"/>
    </source>
</evidence>
<dbReference type="Proteomes" id="UP000077875">
    <property type="component" value="Chromosome"/>
</dbReference>
<dbReference type="SUPFAM" id="SSF46689">
    <property type="entry name" value="Homeodomain-like"/>
    <property type="match status" value="2"/>
</dbReference>
<keyword evidence="2" id="KW-0238">DNA-binding</keyword>
<dbReference type="GO" id="GO:0043565">
    <property type="term" value="F:sequence-specific DNA binding"/>
    <property type="evidence" value="ECO:0007669"/>
    <property type="project" value="InterPro"/>
</dbReference>
<organism evidence="5 6">
    <name type="scientific">Halotalea alkalilenta</name>
    <dbReference type="NCBI Taxonomy" id="376489"/>
    <lineage>
        <taxon>Bacteria</taxon>
        <taxon>Pseudomonadati</taxon>
        <taxon>Pseudomonadota</taxon>
        <taxon>Gammaproteobacteria</taxon>
        <taxon>Oceanospirillales</taxon>
        <taxon>Halomonadaceae</taxon>
        <taxon>Halotalea</taxon>
    </lineage>
</organism>
<accession>A0A172YJ39</accession>
<evidence type="ECO:0000313" key="5">
    <source>
        <dbReference type="EMBL" id="ANF59241.1"/>
    </source>
</evidence>
<dbReference type="KEGG" id="haa:A5892_18735"/>
<evidence type="ECO:0000259" key="4">
    <source>
        <dbReference type="PROSITE" id="PS01124"/>
    </source>
</evidence>
<sequence>MAKTTTPYDWVQHATRPGKIERIEAYFGGYGYAPHRHDTYAIGLTLAGVQSFQYRRAQRHSLPGTILVLHPDELHDGEAGTEAGFHYRMAYIEPSLIQQILGGKPLPFIEGGLSSDPRLQAALAPLLQGMDAGIDPMEEEDALHDLAHALVAVAGQRRIRRHPDFIAVERARAYIHDALDQIITLDTLAETSGLDRWQLCRDFRSLYGTSPYRYLTMRRLDFSRRLMLSGLTIAESALRAGFFDQSHMARQFTSAYGVPPARWLKRIKRPR</sequence>
<dbReference type="STRING" id="376489.A5892_18735"/>
<dbReference type="Pfam" id="PF02311">
    <property type="entry name" value="AraC_binding"/>
    <property type="match status" value="1"/>
</dbReference>